<sequence>MTAPTELIHKLQIKSGAKLWLINVPRELVEELAAGAEVEIVHENDAYDGVVAFFESAAEVPLLVPRILKELPPDGLLWVGYRKGPEAKAAGLNRDTGWEALDAADWRPVRQVAITEEWSGLRFRPRNLVKAKDGSQFA</sequence>
<proteinExistence type="predicted"/>
<name>A0A1Y6EQK5_9HYPH</name>
<accession>A0A1Y6EQK5</accession>
<gene>
    <name evidence="1" type="ORF">SAMN06295905_1102</name>
</gene>
<protein>
    <recommendedName>
        <fullName evidence="3">DUF3052 domain-containing protein</fullName>
    </recommendedName>
</protein>
<dbReference type="Proteomes" id="UP000194474">
    <property type="component" value="Unassembled WGS sequence"/>
</dbReference>
<dbReference type="AlphaFoldDB" id="A0A1Y6EQK5"/>
<evidence type="ECO:0000313" key="1">
    <source>
        <dbReference type="EMBL" id="SMQ64954.1"/>
    </source>
</evidence>
<evidence type="ECO:0008006" key="3">
    <source>
        <dbReference type="Google" id="ProtNLM"/>
    </source>
</evidence>
<organism evidence="1 2">
    <name type="scientific">Devosia lucknowensis</name>
    <dbReference type="NCBI Taxonomy" id="1096929"/>
    <lineage>
        <taxon>Bacteria</taxon>
        <taxon>Pseudomonadati</taxon>
        <taxon>Pseudomonadota</taxon>
        <taxon>Alphaproteobacteria</taxon>
        <taxon>Hyphomicrobiales</taxon>
        <taxon>Devosiaceae</taxon>
        <taxon>Devosia</taxon>
    </lineage>
</organism>
<reference evidence="2" key="1">
    <citation type="submission" date="2017-04" db="EMBL/GenBank/DDBJ databases">
        <authorList>
            <person name="Varghese N."/>
            <person name="Submissions S."/>
        </authorList>
    </citation>
    <scope>NUCLEOTIDE SEQUENCE [LARGE SCALE GENOMIC DNA]</scope>
</reference>
<dbReference type="EMBL" id="FXWK01000001">
    <property type="protein sequence ID" value="SMQ64954.1"/>
    <property type="molecule type" value="Genomic_DNA"/>
</dbReference>
<evidence type="ECO:0000313" key="2">
    <source>
        <dbReference type="Proteomes" id="UP000194474"/>
    </source>
</evidence>
<keyword evidence="2" id="KW-1185">Reference proteome</keyword>
<dbReference type="RefSeq" id="WP_140048896.1">
    <property type="nucleotide sequence ID" value="NZ_FXWK01000001.1"/>
</dbReference>
<dbReference type="OrthoDB" id="9800461at2"/>